<feature type="domain" description="PvuRts1 I-like SET and RING associated" evidence="1">
    <location>
        <begin position="155"/>
        <end position="281"/>
    </location>
</feature>
<name>A0A382DQQ2_9ZZZZ</name>
<feature type="domain" description="Restriction endonuclease PvuRts1 I-like N-terminal" evidence="2">
    <location>
        <begin position="7"/>
        <end position="126"/>
    </location>
</feature>
<sequence length="287" mass="34728">MKISKGDYILRSFSKIKHKKWELYVITRIIHLLNDPEIEYVCQQLVKTPENKRYLTDLFFPTLELYYEIDEGQHSLDQHIISDVHRQREIVDATGFIEKRIRVFDENKNDRSLNEINIEIDEEIDFIKKRKKQFILKNNFIPWNYETKFSPEPHLKRGYIDVKDNVVFLNHRDTLRCFGYKKGHHQPATWTIKGTKKHVWFPKLYKNKDWNNSLSDDFKTIEMKRTDNSILPKVGHTEAIVFAHYKNLFGQIVYKFLGEFHTSIKESTNYKWVYIRKQTKIYLNEYQ</sequence>
<evidence type="ECO:0000259" key="1">
    <source>
        <dbReference type="Pfam" id="PF18491"/>
    </source>
</evidence>
<evidence type="ECO:0000313" key="3">
    <source>
        <dbReference type="EMBL" id="SVB39917.1"/>
    </source>
</evidence>
<evidence type="ECO:0000259" key="2">
    <source>
        <dbReference type="Pfam" id="PF21598"/>
    </source>
</evidence>
<proteinExistence type="predicted"/>
<gene>
    <name evidence="3" type="ORF">METZ01_LOCUS192771</name>
</gene>
<reference evidence="3" key="1">
    <citation type="submission" date="2018-05" db="EMBL/GenBank/DDBJ databases">
        <authorList>
            <person name="Lanie J.A."/>
            <person name="Ng W.-L."/>
            <person name="Kazmierczak K.M."/>
            <person name="Andrzejewski T.M."/>
            <person name="Davidsen T.M."/>
            <person name="Wayne K.J."/>
            <person name="Tettelin H."/>
            <person name="Glass J.I."/>
            <person name="Rusch D."/>
            <person name="Podicherti R."/>
            <person name="Tsui H.-C.T."/>
            <person name="Winkler M.E."/>
        </authorList>
    </citation>
    <scope>NUCLEOTIDE SEQUENCE</scope>
</reference>
<dbReference type="AlphaFoldDB" id="A0A382DQQ2"/>
<accession>A0A382DQQ2</accession>
<dbReference type="InterPro" id="IPR048797">
    <property type="entry name" value="PvuRts1I-like_N"/>
</dbReference>
<protein>
    <submittedName>
        <fullName evidence="3">Uncharacterized protein</fullName>
    </submittedName>
</protein>
<dbReference type="EMBL" id="UINC01040273">
    <property type="protein sequence ID" value="SVB39917.1"/>
    <property type="molecule type" value="Genomic_DNA"/>
</dbReference>
<dbReference type="Pfam" id="PF21598">
    <property type="entry name" value="PvuRts1I-like_N"/>
    <property type="match status" value="1"/>
</dbReference>
<organism evidence="3">
    <name type="scientific">marine metagenome</name>
    <dbReference type="NCBI Taxonomy" id="408172"/>
    <lineage>
        <taxon>unclassified sequences</taxon>
        <taxon>metagenomes</taxon>
        <taxon>ecological metagenomes</taxon>
    </lineage>
</organism>
<dbReference type="InterPro" id="IPR040674">
    <property type="entry name" value="PvuRts1I-like_SRA"/>
</dbReference>
<dbReference type="Pfam" id="PF18491">
    <property type="entry name" value="SRA"/>
    <property type="match status" value="1"/>
</dbReference>